<keyword evidence="3" id="KW-0547">Nucleotide-binding</keyword>
<comment type="similarity">
    <text evidence="1">Belongs to the ABC transporter superfamily.</text>
</comment>
<dbReference type="PROSITE" id="PS50893">
    <property type="entry name" value="ABC_TRANSPORTER_2"/>
    <property type="match status" value="1"/>
</dbReference>
<dbReference type="GO" id="GO:0016887">
    <property type="term" value="F:ATP hydrolysis activity"/>
    <property type="evidence" value="ECO:0007669"/>
    <property type="project" value="InterPro"/>
</dbReference>
<keyword evidence="2" id="KW-0813">Transport</keyword>
<dbReference type="Pfam" id="PF00005">
    <property type="entry name" value="ABC_tran"/>
    <property type="match status" value="1"/>
</dbReference>
<dbReference type="InterPro" id="IPR050095">
    <property type="entry name" value="ECF_ABC_transporter_ATP-bd"/>
</dbReference>
<dbReference type="PANTHER" id="PTHR43553">
    <property type="entry name" value="HEAVY METAL TRANSPORTER"/>
    <property type="match status" value="1"/>
</dbReference>
<dbReference type="AlphaFoldDB" id="U2PXU2"/>
<dbReference type="RefSeq" id="WP_021797653.1">
    <property type="nucleotide sequence ID" value="NZ_ACVN02000189.1"/>
</dbReference>
<evidence type="ECO:0000256" key="4">
    <source>
        <dbReference type="ARBA" id="ARBA00022840"/>
    </source>
</evidence>
<dbReference type="GO" id="GO:0043190">
    <property type="term" value="C:ATP-binding cassette (ABC) transporter complex"/>
    <property type="evidence" value="ECO:0007669"/>
    <property type="project" value="TreeGrafter"/>
</dbReference>
<comment type="caution">
    <text evidence="6">The sequence shown here is derived from an EMBL/GenBank/DDBJ whole genome shotgun (WGS) entry which is preliminary data.</text>
</comment>
<dbReference type="InterPro" id="IPR003593">
    <property type="entry name" value="AAA+_ATPase"/>
</dbReference>
<dbReference type="EMBL" id="ACVN02000189">
    <property type="protein sequence ID" value="ERK55350.1"/>
    <property type="molecule type" value="Genomic_DNA"/>
</dbReference>
<dbReference type="CDD" id="cd03225">
    <property type="entry name" value="ABC_cobalt_CbiO_domain1"/>
    <property type="match status" value="1"/>
</dbReference>
<dbReference type="Gene3D" id="3.40.50.300">
    <property type="entry name" value="P-loop containing nucleotide triphosphate hydrolases"/>
    <property type="match status" value="1"/>
</dbReference>
<evidence type="ECO:0000259" key="5">
    <source>
        <dbReference type="PROSITE" id="PS50893"/>
    </source>
</evidence>
<reference evidence="6" key="1">
    <citation type="submission" date="2013-08" db="EMBL/GenBank/DDBJ databases">
        <authorList>
            <person name="Durkin A.S."/>
            <person name="Haft D.R."/>
            <person name="McCorrison J."/>
            <person name="Torralba M."/>
            <person name="Gillis M."/>
            <person name="Haft D.H."/>
            <person name="Methe B."/>
            <person name="Sutton G."/>
            <person name="Nelson K.E."/>
        </authorList>
    </citation>
    <scope>NUCLEOTIDE SEQUENCE [LARGE SCALE GENOMIC DNA]</scope>
    <source>
        <strain evidence="6">F0233</strain>
    </source>
</reference>
<dbReference type="InterPro" id="IPR003439">
    <property type="entry name" value="ABC_transporter-like_ATP-bd"/>
</dbReference>
<dbReference type="PROSITE" id="PS00211">
    <property type="entry name" value="ABC_TRANSPORTER_1"/>
    <property type="match status" value="1"/>
</dbReference>
<evidence type="ECO:0000256" key="3">
    <source>
        <dbReference type="ARBA" id="ARBA00022741"/>
    </source>
</evidence>
<dbReference type="InterPro" id="IPR017871">
    <property type="entry name" value="ABC_transporter-like_CS"/>
</dbReference>
<gene>
    <name evidence="6" type="ORF">HMPREF0682_2016</name>
</gene>
<evidence type="ECO:0000313" key="7">
    <source>
        <dbReference type="Proteomes" id="UP000017052"/>
    </source>
</evidence>
<evidence type="ECO:0000313" key="6">
    <source>
        <dbReference type="EMBL" id="ERK55350.1"/>
    </source>
</evidence>
<dbReference type="SMART" id="SM00382">
    <property type="entry name" value="AAA"/>
    <property type="match status" value="1"/>
</dbReference>
<dbReference type="InterPro" id="IPR015856">
    <property type="entry name" value="ABC_transpr_CbiO/EcfA_su"/>
</dbReference>
<dbReference type="GO" id="GO:0005524">
    <property type="term" value="F:ATP binding"/>
    <property type="evidence" value="ECO:0007669"/>
    <property type="project" value="UniProtKB-KW"/>
</dbReference>
<dbReference type="Proteomes" id="UP000017052">
    <property type="component" value="Unassembled WGS sequence"/>
</dbReference>
<accession>U2PXU2</accession>
<dbReference type="GO" id="GO:0042626">
    <property type="term" value="F:ATPase-coupled transmembrane transporter activity"/>
    <property type="evidence" value="ECO:0007669"/>
    <property type="project" value="TreeGrafter"/>
</dbReference>
<evidence type="ECO:0000256" key="1">
    <source>
        <dbReference type="ARBA" id="ARBA00005417"/>
    </source>
</evidence>
<sequence>MIEYRQAGVEVDGYDLDGRAVTTRILRDVTLSLPQRRIAVIGANGSGKSTLLKLVNGLIRATSGQVLVEGLDPAREGRAVRRRVGHVFTDPAAQLVMATPLEEIELSLRASIRNRVERQRRALEVLASHGLEHVANRSVHTLSGGERQLVALAAVLAVGPSIVIADEPTTLLDLRNRIILGRAFDGLDQQLVCSTHDLELAARMDRVLLVDAGRVMGDGSPQEIIARYREQMAVRADEPAGGRR</sequence>
<name>U2PXU2_9ACTN</name>
<dbReference type="InterPro" id="IPR027417">
    <property type="entry name" value="P-loop_NTPase"/>
</dbReference>
<evidence type="ECO:0000256" key="2">
    <source>
        <dbReference type="ARBA" id="ARBA00022448"/>
    </source>
</evidence>
<dbReference type="GeneID" id="95358999"/>
<keyword evidence="7" id="KW-1185">Reference proteome</keyword>
<keyword evidence="4 6" id="KW-0067">ATP-binding</keyword>
<proteinExistence type="inferred from homology"/>
<organism evidence="6 7">
    <name type="scientific">Propionibacterium acidifaciens F0233</name>
    <dbReference type="NCBI Taxonomy" id="553198"/>
    <lineage>
        <taxon>Bacteria</taxon>
        <taxon>Bacillati</taxon>
        <taxon>Actinomycetota</taxon>
        <taxon>Actinomycetes</taxon>
        <taxon>Propionibacteriales</taxon>
        <taxon>Propionibacteriaceae</taxon>
        <taxon>Propionibacterium</taxon>
    </lineage>
</organism>
<protein>
    <submittedName>
        <fullName evidence="6">ABC transporter, ATP-binding protein</fullName>
    </submittedName>
</protein>
<feature type="domain" description="ABC transporter" evidence="5">
    <location>
        <begin position="11"/>
        <end position="237"/>
    </location>
</feature>
<dbReference type="SUPFAM" id="SSF52540">
    <property type="entry name" value="P-loop containing nucleoside triphosphate hydrolases"/>
    <property type="match status" value="1"/>
</dbReference>
<dbReference type="PANTHER" id="PTHR43553:SF24">
    <property type="entry name" value="ENERGY-COUPLING FACTOR TRANSPORTER ATP-BINDING PROTEIN ECFA1"/>
    <property type="match status" value="1"/>
</dbReference>
<dbReference type="OrthoDB" id="9806471at2"/>